<evidence type="ECO:0008006" key="3">
    <source>
        <dbReference type="Google" id="ProtNLM"/>
    </source>
</evidence>
<name>A0A1M5BGW4_LOKAT</name>
<proteinExistence type="predicted"/>
<evidence type="ECO:0000313" key="2">
    <source>
        <dbReference type="Proteomes" id="UP000183987"/>
    </source>
</evidence>
<accession>A0A1M5BGW4</accession>
<keyword evidence="2" id="KW-1185">Reference proteome</keyword>
<protein>
    <recommendedName>
        <fullName evidence="3">Hpt domain-containing protein</fullName>
    </recommendedName>
</protein>
<dbReference type="Proteomes" id="UP000183987">
    <property type="component" value="Unassembled WGS sequence"/>
</dbReference>
<dbReference type="RefSeq" id="WP_072857672.1">
    <property type="nucleotide sequence ID" value="NZ_FQUE01000006.1"/>
</dbReference>
<sequence length="124" mass="13521">MSIVTILECTRNPAMDPGPLSEIYKDLGDTAAEETICRALEDLAIRLTRLHDVRAIAGFDELARQSGRMAAVAQGIGLTEVAAAARHVGICARQRDGIALEATLSRLERGFDHAIGQVWDFRDF</sequence>
<dbReference type="EMBL" id="FQUE01000006">
    <property type="protein sequence ID" value="SHF41656.1"/>
    <property type="molecule type" value="Genomic_DNA"/>
</dbReference>
<organism evidence="1 2">
    <name type="scientific">Loktanella atrilutea</name>
    <dbReference type="NCBI Taxonomy" id="366533"/>
    <lineage>
        <taxon>Bacteria</taxon>
        <taxon>Pseudomonadati</taxon>
        <taxon>Pseudomonadota</taxon>
        <taxon>Alphaproteobacteria</taxon>
        <taxon>Rhodobacterales</taxon>
        <taxon>Roseobacteraceae</taxon>
        <taxon>Loktanella</taxon>
    </lineage>
</organism>
<dbReference type="AlphaFoldDB" id="A0A1M5BGW4"/>
<evidence type="ECO:0000313" key="1">
    <source>
        <dbReference type="EMBL" id="SHF41656.1"/>
    </source>
</evidence>
<gene>
    <name evidence="1" type="ORF">SAMN05444339_1067</name>
</gene>
<dbReference type="STRING" id="366533.SAMN05444339_1067"/>
<dbReference type="OrthoDB" id="7873775at2"/>
<reference evidence="2" key="1">
    <citation type="submission" date="2016-11" db="EMBL/GenBank/DDBJ databases">
        <authorList>
            <person name="Varghese N."/>
            <person name="Submissions S."/>
        </authorList>
    </citation>
    <scope>NUCLEOTIDE SEQUENCE [LARGE SCALE GENOMIC DNA]</scope>
    <source>
        <strain evidence="2">DSM 29326</strain>
    </source>
</reference>